<evidence type="ECO:0000256" key="3">
    <source>
        <dbReference type="SAM" id="Phobius"/>
    </source>
</evidence>
<dbReference type="InterPro" id="IPR002059">
    <property type="entry name" value="CSP_DNA-bd"/>
</dbReference>
<keyword evidence="6" id="KW-1185">Reference proteome</keyword>
<dbReference type="GO" id="GO:0043488">
    <property type="term" value="P:regulation of mRNA stability"/>
    <property type="evidence" value="ECO:0007669"/>
    <property type="project" value="TreeGrafter"/>
</dbReference>
<evidence type="ECO:0000256" key="1">
    <source>
        <dbReference type="ARBA" id="ARBA00022553"/>
    </source>
</evidence>
<dbReference type="Gene3D" id="2.40.50.140">
    <property type="entry name" value="Nucleic acid-binding proteins"/>
    <property type="match status" value="1"/>
</dbReference>
<evidence type="ECO:0000313" key="5">
    <source>
        <dbReference type="EMBL" id="MEG3438949.1"/>
    </source>
</evidence>
<feature type="transmembrane region" description="Helical" evidence="3">
    <location>
        <begin position="190"/>
        <end position="209"/>
    </location>
</feature>
<accession>A0AAW9QUZ1</accession>
<dbReference type="RefSeq" id="WP_332866433.1">
    <property type="nucleotide sequence ID" value="NZ_JBAFSM010000038.1"/>
</dbReference>
<dbReference type="GO" id="GO:0005737">
    <property type="term" value="C:cytoplasm"/>
    <property type="evidence" value="ECO:0007669"/>
    <property type="project" value="UniProtKB-SubCell"/>
</dbReference>
<reference evidence="5 6" key="1">
    <citation type="submission" date="2024-01" db="EMBL/GenBank/DDBJ databases">
        <title>Genomic insights into the taxonomy and metabolism of the cyanobacterium Pannus brasiliensis CCIBt3594.</title>
        <authorList>
            <person name="Machado M."/>
            <person name="Botero N.B."/>
            <person name="Andreote A.P.D."/>
            <person name="Feitosa A.M.T."/>
            <person name="Popin R."/>
            <person name="Sivonen K."/>
            <person name="Fiore M.F."/>
        </authorList>
    </citation>
    <scope>NUCLEOTIDE SEQUENCE [LARGE SCALE GENOMIC DNA]</scope>
    <source>
        <strain evidence="5 6">CCIBt3594</strain>
    </source>
</reference>
<evidence type="ECO:0000259" key="4">
    <source>
        <dbReference type="PROSITE" id="PS51857"/>
    </source>
</evidence>
<dbReference type="SUPFAM" id="SSF50249">
    <property type="entry name" value="Nucleic acid-binding proteins"/>
    <property type="match status" value="1"/>
</dbReference>
<keyword evidence="1" id="KW-0597">Phosphoprotein</keyword>
<comment type="caution">
    <text evidence="5">The sequence shown here is derived from an EMBL/GenBank/DDBJ whole genome shotgun (WGS) entry which is preliminary data.</text>
</comment>
<evidence type="ECO:0000256" key="2">
    <source>
        <dbReference type="RuleBase" id="RU000408"/>
    </source>
</evidence>
<dbReference type="InterPro" id="IPR019844">
    <property type="entry name" value="CSD_CS"/>
</dbReference>
<name>A0AAW9QUZ1_9CHRO</name>
<dbReference type="InterPro" id="IPR052069">
    <property type="entry name" value="Ca-reg_mRNA-binding_domain"/>
</dbReference>
<keyword evidence="3" id="KW-0812">Transmembrane</keyword>
<keyword evidence="3" id="KW-1133">Transmembrane helix</keyword>
<dbReference type="PANTHER" id="PTHR12962">
    <property type="entry name" value="CALCIUM-REGULATED HEAT STABLE PROTEIN CRHSP-24-RELATED"/>
    <property type="match status" value="1"/>
</dbReference>
<dbReference type="InterPro" id="IPR012340">
    <property type="entry name" value="NA-bd_OB-fold"/>
</dbReference>
<feature type="transmembrane region" description="Helical" evidence="3">
    <location>
        <begin position="96"/>
        <end position="119"/>
    </location>
</feature>
<dbReference type="InterPro" id="IPR011129">
    <property type="entry name" value="CSD"/>
</dbReference>
<dbReference type="InterPro" id="IPR010718">
    <property type="entry name" value="DUF1294"/>
</dbReference>
<dbReference type="EMBL" id="JBAFSM010000038">
    <property type="protein sequence ID" value="MEG3438949.1"/>
    <property type="molecule type" value="Genomic_DNA"/>
</dbReference>
<dbReference type="SMART" id="SM00357">
    <property type="entry name" value="CSP"/>
    <property type="match status" value="1"/>
</dbReference>
<organism evidence="5 6">
    <name type="scientific">Pannus brasiliensis CCIBt3594</name>
    <dbReference type="NCBI Taxonomy" id="1427578"/>
    <lineage>
        <taxon>Bacteria</taxon>
        <taxon>Bacillati</taxon>
        <taxon>Cyanobacteriota</taxon>
        <taxon>Cyanophyceae</taxon>
        <taxon>Oscillatoriophycideae</taxon>
        <taxon>Chroococcales</taxon>
        <taxon>Microcystaceae</taxon>
        <taxon>Pannus</taxon>
    </lineage>
</organism>
<keyword evidence="3" id="KW-0472">Membrane</keyword>
<proteinExistence type="predicted"/>
<dbReference type="Proteomes" id="UP001328733">
    <property type="component" value="Unassembled WGS sequence"/>
</dbReference>
<dbReference type="Pfam" id="PF06961">
    <property type="entry name" value="DUF1294"/>
    <property type="match status" value="1"/>
</dbReference>
<dbReference type="AlphaFoldDB" id="A0AAW9QUZ1"/>
<dbReference type="GO" id="GO:0003730">
    <property type="term" value="F:mRNA 3'-UTR binding"/>
    <property type="evidence" value="ECO:0007669"/>
    <property type="project" value="TreeGrafter"/>
</dbReference>
<comment type="subcellular location">
    <subcellularLocation>
        <location evidence="2">Cytoplasm</location>
    </subcellularLocation>
</comment>
<dbReference type="Pfam" id="PF00313">
    <property type="entry name" value="CSD"/>
    <property type="match status" value="1"/>
</dbReference>
<sequence length="219" mass="24848">MERGLSKGQLTTWKDDRGFGFIRPVDGGREIFLHISDIKDATRRPRVGDTIYYTPSSDNNGKSRATNAFILGANRRSNPSTPPDKRKTLSDSLPNYPFPFLGLSLLSILPIIGSIQFFLTMGNPIPLFLYPLMSVVTFNLYADDKSRARRGDRRTPEKTLHLCELFGGWPGGFIAQRKLHHKSIKTSYQIIFWAIVGLHLAFWIAWLLARDTLIKALLR</sequence>
<evidence type="ECO:0000313" key="6">
    <source>
        <dbReference type="Proteomes" id="UP001328733"/>
    </source>
</evidence>
<feature type="domain" description="CSD" evidence="4">
    <location>
        <begin position="5"/>
        <end position="70"/>
    </location>
</feature>
<dbReference type="PROSITE" id="PS51857">
    <property type="entry name" value="CSD_2"/>
    <property type="match status" value="1"/>
</dbReference>
<dbReference type="PANTHER" id="PTHR12962:SF1">
    <property type="entry name" value="COLD SHOCK DOMAIN-CONTAINING PROTEIN CG9705"/>
    <property type="match status" value="1"/>
</dbReference>
<feature type="transmembrane region" description="Helical" evidence="3">
    <location>
        <begin position="125"/>
        <end position="142"/>
    </location>
</feature>
<gene>
    <name evidence="5" type="ORF">V0288_17620</name>
</gene>
<dbReference type="PROSITE" id="PS00352">
    <property type="entry name" value="CSD_1"/>
    <property type="match status" value="1"/>
</dbReference>
<protein>
    <submittedName>
        <fullName evidence="5">DUF1294 domain-containing protein</fullName>
    </submittedName>
</protein>
<dbReference type="CDD" id="cd04458">
    <property type="entry name" value="CSP_CDS"/>
    <property type="match status" value="1"/>
</dbReference>